<evidence type="ECO:0000256" key="3">
    <source>
        <dbReference type="SAM" id="SignalP"/>
    </source>
</evidence>
<keyword evidence="3" id="KW-0732">Signal</keyword>
<keyword evidence="2" id="KW-1133">Transmembrane helix</keyword>
<keyword evidence="2" id="KW-0812">Transmembrane</keyword>
<accession>A0A4U5LS22</accession>
<dbReference type="AlphaFoldDB" id="A0A4U5LS22"/>
<feature type="chain" id="PRO_5020733774" description="CX domain-containing protein" evidence="3">
    <location>
        <begin position="22"/>
        <end position="187"/>
    </location>
</feature>
<organism evidence="4 5">
    <name type="scientific">Steinernema carpocapsae</name>
    <name type="common">Entomopathogenic nematode</name>
    <dbReference type="NCBI Taxonomy" id="34508"/>
    <lineage>
        <taxon>Eukaryota</taxon>
        <taxon>Metazoa</taxon>
        <taxon>Ecdysozoa</taxon>
        <taxon>Nematoda</taxon>
        <taxon>Chromadorea</taxon>
        <taxon>Rhabditida</taxon>
        <taxon>Tylenchina</taxon>
        <taxon>Panagrolaimomorpha</taxon>
        <taxon>Strongyloidoidea</taxon>
        <taxon>Steinernematidae</taxon>
        <taxon>Steinernema</taxon>
    </lineage>
</organism>
<reference evidence="4 5" key="1">
    <citation type="journal article" date="2015" name="Genome Biol.">
        <title>Comparative genomics of Steinernema reveals deeply conserved gene regulatory networks.</title>
        <authorList>
            <person name="Dillman A.R."/>
            <person name="Macchietto M."/>
            <person name="Porter C.F."/>
            <person name="Rogers A."/>
            <person name="Williams B."/>
            <person name="Antoshechkin I."/>
            <person name="Lee M.M."/>
            <person name="Goodwin Z."/>
            <person name="Lu X."/>
            <person name="Lewis E.E."/>
            <person name="Goodrich-Blair H."/>
            <person name="Stock S.P."/>
            <person name="Adams B.J."/>
            <person name="Sternberg P.W."/>
            <person name="Mortazavi A."/>
        </authorList>
    </citation>
    <scope>NUCLEOTIDE SEQUENCE [LARGE SCALE GENOMIC DNA]</scope>
    <source>
        <strain evidence="4 5">ALL</strain>
    </source>
</reference>
<reference evidence="4 5" key="2">
    <citation type="journal article" date="2019" name="G3 (Bethesda)">
        <title>Hybrid Assembly of the Genome of the Entomopathogenic Nematode Steinernema carpocapsae Identifies the X-Chromosome.</title>
        <authorList>
            <person name="Serra L."/>
            <person name="Macchietto M."/>
            <person name="Macias-Munoz A."/>
            <person name="McGill C.J."/>
            <person name="Rodriguez I.M."/>
            <person name="Rodriguez B."/>
            <person name="Murad R."/>
            <person name="Mortazavi A."/>
        </authorList>
    </citation>
    <scope>NUCLEOTIDE SEQUENCE [LARGE SCALE GENOMIC DNA]</scope>
    <source>
        <strain evidence="4 5">ALL</strain>
    </source>
</reference>
<dbReference type="Proteomes" id="UP000298663">
    <property type="component" value="Unassembled WGS sequence"/>
</dbReference>
<feature type="signal peptide" evidence="3">
    <location>
        <begin position="1"/>
        <end position="21"/>
    </location>
</feature>
<name>A0A4U5LS22_STECR</name>
<proteinExistence type="predicted"/>
<dbReference type="OrthoDB" id="5771705at2759"/>
<keyword evidence="5" id="KW-1185">Reference proteome</keyword>
<sequence>MASNVFLTGCVLIALLPYVEGLICTINASEPAYQPNIYVCNDTFICCQPYNSHACCASDVQFIQFTKQSLVFIGFGVLILILTIVTACYFNDPNVLDEEGNLKERNAKEDRRGIGAYVTKHDPYKYSADDPIFGKVLWDLPPKYANYDHDKHLKIVPNQSSEKLKKSSSKTASSERSKREDNRIDGQ</sequence>
<evidence type="ECO:0000313" key="5">
    <source>
        <dbReference type="Proteomes" id="UP000298663"/>
    </source>
</evidence>
<evidence type="ECO:0000313" key="4">
    <source>
        <dbReference type="EMBL" id="TKR58806.1"/>
    </source>
</evidence>
<comment type="caution">
    <text evidence="4">The sequence shown here is derived from an EMBL/GenBank/DDBJ whole genome shotgun (WGS) entry which is preliminary data.</text>
</comment>
<gene>
    <name evidence="4" type="ORF">L596_030206</name>
</gene>
<evidence type="ECO:0000256" key="1">
    <source>
        <dbReference type="SAM" id="MobiDB-lite"/>
    </source>
</evidence>
<evidence type="ECO:0008006" key="6">
    <source>
        <dbReference type="Google" id="ProtNLM"/>
    </source>
</evidence>
<feature type="transmembrane region" description="Helical" evidence="2">
    <location>
        <begin position="70"/>
        <end position="90"/>
    </location>
</feature>
<feature type="region of interest" description="Disordered" evidence="1">
    <location>
        <begin position="156"/>
        <end position="187"/>
    </location>
</feature>
<feature type="compositionally biased region" description="Basic and acidic residues" evidence="1">
    <location>
        <begin position="173"/>
        <end position="187"/>
    </location>
</feature>
<dbReference type="EMBL" id="AZBU02000013">
    <property type="protein sequence ID" value="TKR58806.1"/>
    <property type="molecule type" value="Genomic_DNA"/>
</dbReference>
<protein>
    <recommendedName>
        <fullName evidence="6">CX domain-containing protein</fullName>
    </recommendedName>
</protein>
<evidence type="ECO:0000256" key="2">
    <source>
        <dbReference type="SAM" id="Phobius"/>
    </source>
</evidence>
<keyword evidence="2" id="KW-0472">Membrane</keyword>